<dbReference type="EC" id="5.4.2.2" evidence="4"/>
<keyword evidence="7 9" id="KW-0460">Magnesium</keyword>
<evidence type="ECO:0000259" key="12">
    <source>
        <dbReference type="Pfam" id="PF02880"/>
    </source>
</evidence>
<dbReference type="AlphaFoldDB" id="A0A7Y7QUF2"/>
<dbReference type="GeneID" id="78486700"/>
<keyword evidence="16" id="KW-1185">Reference proteome</keyword>
<dbReference type="PROSITE" id="PS00710">
    <property type="entry name" value="PGM_PMM"/>
    <property type="match status" value="1"/>
</dbReference>
<dbReference type="GO" id="GO:0005975">
    <property type="term" value="P:carbohydrate metabolic process"/>
    <property type="evidence" value="ECO:0007669"/>
    <property type="project" value="InterPro"/>
</dbReference>
<dbReference type="InterPro" id="IPR016066">
    <property type="entry name" value="A-D-PHexomutase_CS"/>
</dbReference>
<comment type="similarity">
    <text evidence="3 9">Belongs to the phosphohexose mutase family.</text>
</comment>
<evidence type="ECO:0000256" key="6">
    <source>
        <dbReference type="ARBA" id="ARBA00022723"/>
    </source>
</evidence>
<keyword evidence="5" id="KW-0597">Phosphoprotein</keyword>
<dbReference type="FunFam" id="3.40.120.10:FF:000005">
    <property type="entry name" value="Phosphoglucomutase 5"/>
    <property type="match status" value="1"/>
</dbReference>
<dbReference type="Pfam" id="PF02879">
    <property type="entry name" value="PGM_PMM_II"/>
    <property type="match status" value="1"/>
</dbReference>
<comment type="caution">
    <text evidence="14">The sequence shown here is derived from an EMBL/GenBank/DDBJ whole genome shotgun (WGS) entry which is preliminary data.</text>
</comment>
<evidence type="ECO:0000313" key="16">
    <source>
        <dbReference type="Proteomes" id="UP000557656"/>
    </source>
</evidence>
<dbReference type="Proteomes" id="UP000557656">
    <property type="component" value="Unassembled WGS sequence"/>
</dbReference>
<comment type="cofactor">
    <cofactor evidence="2">
        <name>Mg(2+)</name>
        <dbReference type="ChEBI" id="CHEBI:18420"/>
    </cofactor>
</comment>
<dbReference type="InterPro" id="IPR005841">
    <property type="entry name" value="Alpha-D-phosphohexomutase_SF"/>
</dbReference>
<dbReference type="FunFam" id="3.30.310.50:FF:000002">
    <property type="entry name" value="Phosphoglucomutase 5"/>
    <property type="match status" value="1"/>
</dbReference>
<dbReference type="PRINTS" id="PR00509">
    <property type="entry name" value="PGMPMM"/>
</dbReference>
<feature type="domain" description="Alpha-D-phosphohexomutase alpha/beta/alpha" evidence="12">
    <location>
        <begin position="295"/>
        <end position="407"/>
    </location>
</feature>
<dbReference type="InterPro" id="IPR036900">
    <property type="entry name" value="A-D-PHexomutase_C_sf"/>
</dbReference>
<dbReference type="PANTHER" id="PTHR22573">
    <property type="entry name" value="PHOSPHOHEXOMUTASE FAMILY MEMBER"/>
    <property type="match status" value="1"/>
</dbReference>
<feature type="domain" description="Alpha-D-phosphohexomutase alpha/beta/alpha" evidence="10">
    <location>
        <begin position="13"/>
        <end position="150"/>
    </location>
</feature>
<evidence type="ECO:0000313" key="15">
    <source>
        <dbReference type="Proteomes" id="UP000531581"/>
    </source>
</evidence>
<dbReference type="Gene3D" id="3.30.310.50">
    <property type="entry name" value="Alpha-D-phosphohexomutase, C-terminal domain"/>
    <property type="match status" value="1"/>
</dbReference>
<dbReference type="Pfam" id="PF02878">
    <property type="entry name" value="PGM_PMM_I"/>
    <property type="match status" value="1"/>
</dbReference>
<evidence type="ECO:0000256" key="4">
    <source>
        <dbReference type="ARBA" id="ARBA00012728"/>
    </source>
</evidence>
<evidence type="ECO:0000313" key="13">
    <source>
        <dbReference type="EMBL" id="NNG53544.1"/>
    </source>
</evidence>
<feature type="domain" description="Alpha-D-phosphohexomutase alpha/beta/alpha" evidence="11">
    <location>
        <begin position="184"/>
        <end position="286"/>
    </location>
</feature>
<dbReference type="Pfam" id="PF24947">
    <property type="entry name" value="PGM1_C_vert_fung"/>
    <property type="match status" value="1"/>
</dbReference>
<dbReference type="GO" id="GO:0005829">
    <property type="term" value="C:cytosol"/>
    <property type="evidence" value="ECO:0007669"/>
    <property type="project" value="TreeGrafter"/>
</dbReference>
<dbReference type="RefSeq" id="WP_061780397.1">
    <property type="nucleotide sequence ID" value="NZ_JABEOV010000012.1"/>
</dbReference>
<evidence type="ECO:0000256" key="3">
    <source>
        <dbReference type="ARBA" id="ARBA00010231"/>
    </source>
</evidence>
<dbReference type="EMBL" id="JABYQV010000002">
    <property type="protein sequence ID" value="NVP30213.1"/>
    <property type="molecule type" value="Genomic_DNA"/>
</dbReference>
<reference evidence="15 16" key="1">
    <citation type="submission" date="2020-05" db="EMBL/GenBank/DDBJ databases">
        <title>Draft Genome Sequences of Sphingomonas sp. Isolated from the International Space Station.</title>
        <authorList>
            <person name="Bijlani S."/>
            <person name="Singh N.K."/>
            <person name="Mason C.E."/>
            <person name="Wang C.C."/>
            <person name="Venkateswaran K."/>
        </authorList>
    </citation>
    <scope>NUCLEOTIDE SEQUENCE [LARGE SCALE GENOMIC DNA]</scope>
    <source>
        <strain evidence="13 16">IIF7SW-B5</strain>
        <strain evidence="14">ISS-IIF7SWP</strain>
    </source>
</reference>
<evidence type="ECO:0000256" key="9">
    <source>
        <dbReference type="RuleBase" id="RU004326"/>
    </source>
</evidence>
<keyword evidence="6 9" id="KW-0479">Metal-binding</keyword>
<evidence type="ECO:0000313" key="14">
    <source>
        <dbReference type="EMBL" id="NVP30213.1"/>
    </source>
</evidence>
<dbReference type="SUPFAM" id="SSF55957">
    <property type="entry name" value="Phosphoglucomutase, C-terminal domain"/>
    <property type="match status" value="1"/>
</dbReference>
<evidence type="ECO:0000256" key="7">
    <source>
        <dbReference type="ARBA" id="ARBA00022842"/>
    </source>
</evidence>
<comment type="catalytic activity">
    <reaction evidence="1">
        <text>alpha-D-glucose 1-phosphate = alpha-D-glucose 6-phosphate</text>
        <dbReference type="Rhea" id="RHEA:23536"/>
        <dbReference type="ChEBI" id="CHEBI:58225"/>
        <dbReference type="ChEBI" id="CHEBI:58601"/>
        <dbReference type="EC" id="5.4.2.2"/>
    </reaction>
</comment>
<dbReference type="FunFam" id="3.40.120.10:FF:000004">
    <property type="entry name" value="Phosphoglucomutase 5"/>
    <property type="match status" value="1"/>
</dbReference>
<evidence type="ECO:0000256" key="5">
    <source>
        <dbReference type="ARBA" id="ARBA00022553"/>
    </source>
</evidence>
<organism evidence="14 15">
    <name type="scientific">Sphingomonas sanguinis</name>
    <dbReference type="NCBI Taxonomy" id="33051"/>
    <lineage>
        <taxon>Bacteria</taxon>
        <taxon>Pseudomonadati</taxon>
        <taxon>Pseudomonadota</taxon>
        <taxon>Alphaproteobacteria</taxon>
        <taxon>Sphingomonadales</taxon>
        <taxon>Sphingomonadaceae</taxon>
        <taxon>Sphingomonas</taxon>
    </lineage>
</organism>
<keyword evidence="8 14" id="KW-0413">Isomerase</keyword>
<gene>
    <name evidence="13" type="ORF">HKX05_09280</name>
    <name evidence="14" type="ORF">HLV41_04075</name>
</gene>
<dbReference type="GO" id="GO:0000287">
    <property type="term" value="F:magnesium ion binding"/>
    <property type="evidence" value="ECO:0007669"/>
    <property type="project" value="InterPro"/>
</dbReference>
<dbReference type="InterPro" id="IPR005846">
    <property type="entry name" value="A-D-PHexomutase_a/b/a-III"/>
</dbReference>
<dbReference type="InterPro" id="IPR045244">
    <property type="entry name" value="PGM"/>
</dbReference>
<evidence type="ECO:0000256" key="1">
    <source>
        <dbReference type="ARBA" id="ARBA00000443"/>
    </source>
</evidence>
<evidence type="ECO:0000259" key="11">
    <source>
        <dbReference type="Pfam" id="PF02879"/>
    </source>
</evidence>
<dbReference type="EMBL" id="JABEOV010000012">
    <property type="protein sequence ID" value="NNG53544.1"/>
    <property type="molecule type" value="Genomic_DNA"/>
</dbReference>
<dbReference type="InterPro" id="IPR005844">
    <property type="entry name" value="A-D-PHexomutase_a/b/a-I"/>
</dbReference>
<evidence type="ECO:0000256" key="8">
    <source>
        <dbReference type="ARBA" id="ARBA00023235"/>
    </source>
</evidence>
<name>A0A7Y7QUF2_9SPHN</name>
<accession>A0A7Y7QUF2</accession>
<dbReference type="PANTHER" id="PTHR22573:SF2">
    <property type="entry name" value="PHOSPHOGLUCOMUTASE"/>
    <property type="match status" value="1"/>
</dbReference>
<dbReference type="GO" id="GO:0004614">
    <property type="term" value="F:phosphoglucomutase activity"/>
    <property type="evidence" value="ECO:0007669"/>
    <property type="project" value="UniProtKB-EC"/>
</dbReference>
<dbReference type="InterPro" id="IPR016055">
    <property type="entry name" value="A-D-PHexomutase_a/b/a-I/II/III"/>
</dbReference>
<protein>
    <recommendedName>
        <fullName evidence="4">phosphoglucomutase (alpha-D-glucose-1,6-bisphosphate-dependent)</fullName>
        <ecNumber evidence="4">5.4.2.2</ecNumber>
    </recommendedName>
</protein>
<dbReference type="InterPro" id="IPR005845">
    <property type="entry name" value="A-D-PHexomutase_a/b/a-II"/>
</dbReference>
<dbReference type="SUPFAM" id="SSF53738">
    <property type="entry name" value="Phosphoglucomutase, first 3 domains"/>
    <property type="match status" value="3"/>
</dbReference>
<evidence type="ECO:0000259" key="10">
    <source>
        <dbReference type="Pfam" id="PF02878"/>
    </source>
</evidence>
<dbReference type="Pfam" id="PF02880">
    <property type="entry name" value="PGM_PMM_III"/>
    <property type="match status" value="1"/>
</dbReference>
<dbReference type="NCBIfam" id="NF005737">
    <property type="entry name" value="PRK07564.1-1"/>
    <property type="match status" value="1"/>
</dbReference>
<dbReference type="Proteomes" id="UP000531581">
    <property type="component" value="Unassembled WGS sequence"/>
</dbReference>
<dbReference type="Gene3D" id="3.40.120.10">
    <property type="entry name" value="Alpha-D-Glucose-1,6-Bisphosphate, subunit A, domain 3"/>
    <property type="match status" value="3"/>
</dbReference>
<sequence>MIKTVATEPYLDQKPGTSGLRKKVRVFQQPNYAENFIQSTFDALGDEKTGQTLVIGGDGRFLNREVIQVAIRMAAANGFARVVVGQGGILSTPAASNVIRQRKALGGLVLSASHNPGGPDEDFGIKYNIANGGPAPEKVTDAIHANTKSISRWLTVEADDIDLDTLGEVTVGGMTVEVIDSVADYAALMESLFDFAAIKRAVEGGFTMSFDAMSAVTGPYATEILEKRLGFAPGTVKNGTPLPDFGGHHPDPNLVHAKELYDRMMAPDAPDFGAASDGDGDRNLIIGRGRFITPSDSLAMLAANAHLAPAYAGGLKGIARSMPTSAAADRVAEKLGIPAYETPTGWKFFGNLLDAGMATICGEESAGTGSDHVREKDGLWAVLLWLNILAASGKSVDQIARDHWATYGRNYYARHDYEGVESVRADALMADLRAKLATLPGETFAGLTVETADDFAYTDPTDQSVSRNQGIRVLFVGGSRVVFRLSGTGTSGATLRVYLERYSADQLDRETPDMLADIIAAADEIAGITQHTGRTEPDVVT</sequence>
<evidence type="ECO:0000256" key="2">
    <source>
        <dbReference type="ARBA" id="ARBA00001946"/>
    </source>
</evidence>
<proteinExistence type="inferred from homology"/>